<evidence type="ECO:0000313" key="2">
    <source>
        <dbReference type="Proteomes" id="UP000214720"/>
    </source>
</evidence>
<proteinExistence type="predicted"/>
<gene>
    <name evidence="1" type="ORF">BSU04_18270</name>
</gene>
<sequence>MMRSAAQEADLWRLLTRVRGLRVRRRLRALADARRRERRAAAAVAEQAAALEWHAAERQRVLAFCRRDQRAGGQWHATRRAHDAQTPVLQQQLSDAQHSHAQARHEAGEALRDWNVERIRHDDARQRWRAALARAARDGRERA</sequence>
<evidence type="ECO:0000313" key="1">
    <source>
        <dbReference type="EMBL" id="OXC76957.1"/>
    </source>
</evidence>
<dbReference type="OrthoDB" id="9114979at2"/>
<reference evidence="2" key="1">
    <citation type="submission" date="2017-01" db="EMBL/GenBank/DDBJ databases">
        <title>Genome Analysis of Deinococcus marmoris KOPRI26562.</title>
        <authorList>
            <person name="Kim J.H."/>
            <person name="Oh H.-M."/>
        </authorList>
    </citation>
    <scope>NUCLEOTIDE SEQUENCE [LARGE SCALE GENOMIC DNA]</scope>
    <source>
        <strain evidence="2">PAMC 26633</strain>
    </source>
</reference>
<comment type="caution">
    <text evidence="1">The sequence shown here is derived from an EMBL/GenBank/DDBJ whole genome shotgun (WGS) entry which is preliminary data.</text>
</comment>
<dbReference type="EMBL" id="MTHB01000110">
    <property type="protein sequence ID" value="OXC76957.1"/>
    <property type="molecule type" value="Genomic_DNA"/>
</dbReference>
<organism evidence="1 2">
    <name type="scientific">Caballeronia sordidicola</name>
    <name type="common">Burkholderia sordidicola</name>
    <dbReference type="NCBI Taxonomy" id="196367"/>
    <lineage>
        <taxon>Bacteria</taxon>
        <taxon>Pseudomonadati</taxon>
        <taxon>Pseudomonadota</taxon>
        <taxon>Betaproteobacteria</taxon>
        <taxon>Burkholderiales</taxon>
        <taxon>Burkholderiaceae</taxon>
        <taxon>Caballeronia</taxon>
    </lineage>
</organism>
<accession>A0A226X1S2</accession>
<dbReference type="AlphaFoldDB" id="A0A226X1S2"/>
<protein>
    <recommendedName>
        <fullName evidence="3">Flagellar FliJ protein</fullName>
    </recommendedName>
</protein>
<evidence type="ECO:0008006" key="3">
    <source>
        <dbReference type="Google" id="ProtNLM"/>
    </source>
</evidence>
<dbReference type="Proteomes" id="UP000214720">
    <property type="component" value="Unassembled WGS sequence"/>
</dbReference>
<name>A0A226X1S2_CABSO</name>